<accession>A0ABX1NGN1</accession>
<proteinExistence type="predicted"/>
<dbReference type="Pfam" id="PF11525">
    <property type="entry name" value="CopK"/>
    <property type="match status" value="1"/>
</dbReference>
<keyword evidence="3" id="KW-1185">Reference proteome</keyword>
<keyword evidence="1" id="KW-0732">Signal</keyword>
<dbReference type="Gene3D" id="2.40.10.300">
    <property type="entry name" value="Copper resistance protein K"/>
    <property type="match status" value="1"/>
</dbReference>
<feature type="chain" id="PRO_5045500399" evidence="1">
    <location>
        <begin position="21"/>
        <end position="93"/>
    </location>
</feature>
<protein>
    <submittedName>
        <fullName evidence="2">Periplasmic Cu(I)/Cu(II)-binding protein CopK</fullName>
    </submittedName>
</protein>
<reference evidence="2 3" key="1">
    <citation type="submission" date="2019-12" db="EMBL/GenBank/DDBJ databases">
        <title>Comparative genomics gives insights into the taxonomy of the Azoarcus-Aromatoleum group and reveals separate origins of nif in the plant-associated Azoarcus and non-plant-associated Aromatoleum sub-groups.</title>
        <authorList>
            <person name="Lafos M."/>
            <person name="Maluk M."/>
            <person name="Batista M."/>
            <person name="Junghare M."/>
            <person name="Carmona M."/>
            <person name="Faoro H."/>
            <person name="Cruz L.M."/>
            <person name="Battistoni F."/>
            <person name="De Souza E."/>
            <person name="Pedrosa F."/>
            <person name="Chen W.-M."/>
            <person name="Poole P.S."/>
            <person name="Dixon R.A."/>
            <person name="James E.K."/>
        </authorList>
    </citation>
    <scope>NUCLEOTIDE SEQUENCE [LARGE SCALE GENOMIC DNA]</scope>
    <source>
        <strain evidence="2 3">T</strain>
    </source>
</reference>
<dbReference type="NCBIfam" id="NF033793">
    <property type="entry name" value="peri_CopK"/>
    <property type="match status" value="1"/>
</dbReference>
<gene>
    <name evidence="2" type="primary">copK</name>
    <name evidence="2" type="ORF">GPA27_13825</name>
</gene>
<sequence>MLKKLILAAASVLVATSAFAVDQSTVEKSYVMKDGSTVYIFKDGKMAMENKFGRVERMAEGHVMETKDGQKIMMKGDEIWRLERALHPNRGGR</sequence>
<organism evidence="2 3">
    <name type="scientific">Aromatoleum toluolicum</name>
    <dbReference type="NCBI Taxonomy" id="90060"/>
    <lineage>
        <taxon>Bacteria</taxon>
        <taxon>Pseudomonadati</taxon>
        <taxon>Pseudomonadota</taxon>
        <taxon>Betaproteobacteria</taxon>
        <taxon>Rhodocyclales</taxon>
        <taxon>Rhodocyclaceae</taxon>
        <taxon>Aromatoleum</taxon>
    </lineage>
</organism>
<dbReference type="InterPro" id="IPR021604">
    <property type="entry name" value="CopK"/>
</dbReference>
<name>A0ABX1NGN1_9RHOO</name>
<comment type="caution">
    <text evidence="2">The sequence shown here is derived from an EMBL/GenBank/DDBJ whole genome shotgun (WGS) entry which is preliminary data.</text>
</comment>
<dbReference type="InterPro" id="IPR038644">
    <property type="entry name" value="CopK_sf"/>
</dbReference>
<dbReference type="Proteomes" id="UP000634522">
    <property type="component" value="Unassembled WGS sequence"/>
</dbReference>
<evidence type="ECO:0000256" key="1">
    <source>
        <dbReference type="SAM" id="SignalP"/>
    </source>
</evidence>
<feature type="signal peptide" evidence="1">
    <location>
        <begin position="1"/>
        <end position="20"/>
    </location>
</feature>
<evidence type="ECO:0000313" key="2">
    <source>
        <dbReference type="EMBL" id="NMF98463.1"/>
    </source>
</evidence>
<dbReference type="RefSeq" id="WP_169141219.1">
    <property type="nucleotide sequence ID" value="NZ_WTVS01000027.1"/>
</dbReference>
<dbReference type="EMBL" id="WTVS01000027">
    <property type="protein sequence ID" value="NMF98463.1"/>
    <property type="molecule type" value="Genomic_DNA"/>
</dbReference>
<evidence type="ECO:0000313" key="3">
    <source>
        <dbReference type="Proteomes" id="UP000634522"/>
    </source>
</evidence>